<organism evidence="2 3">
    <name type="scientific">Actinomortierella ambigua</name>
    <dbReference type="NCBI Taxonomy" id="1343610"/>
    <lineage>
        <taxon>Eukaryota</taxon>
        <taxon>Fungi</taxon>
        <taxon>Fungi incertae sedis</taxon>
        <taxon>Mucoromycota</taxon>
        <taxon>Mortierellomycotina</taxon>
        <taxon>Mortierellomycetes</taxon>
        <taxon>Mortierellales</taxon>
        <taxon>Mortierellaceae</taxon>
        <taxon>Actinomortierella</taxon>
    </lineage>
</organism>
<dbReference type="AlphaFoldDB" id="A0A9P6Q5D7"/>
<gene>
    <name evidence="2" type="ORF">DFQ27_003798</name>
</gene>
<keyword evidence="3" id="KW-1185">Reference proteome</keyword>
<dbReference type="EMBL" id="JAAAJB010000265">
    <property type="protein sequence ID" value="KAG0259945.1"/>
    <property type="molecule type" value="Genomic_DNA"/>
</dbReference>
<reference evidence="2" key="1">
    <citation type="journal article" date="2020" name="Fungal Divers.">
        <title>Resolving the Mortierellaceae phylogeny through synthesis of multi-gene phylogenetics and phylogenomics.</title>
        <authorList>
            <person name="Vandepol N."/>
            <person name="Liber J."/>
            <person name="Desiro A."/>
            <person name="Na H."/>
            <person name="Kennedy M."/>
            <person name="Barry K."/>
            <person name="Grigoriev I.V."/>
            <person name="Miller A.N."/>
            <person name="O'Donnell K."/>
            <person name="Stajich J.E."/>
            <person name="Bonito G."/>
        </authorList>
    </citation>
    <scope>NUCLEOTIDE SEQUENCE</scope>
    <source>
        <strain evidence="2">BC1065</strain>
    </source>
</reference>
<protein>
    <submittedName>
        <fullName evidence="2">Uncharacterized protein</fullName>
    </submittedName>
</protein>
<proteinExistence type="predicted"/>
<dbReference type="Proteomes" id="UP000807716">
    <property type="component" value="Unassembled WGS sequence"/>
</dbReference>
<comment type="caution">
    <text evidence="2">The sequence shown here is derived from an EMBL/GenBank/DDBJ whole genome shotgun (WGS) entry which is preliminary data.</text>
</comment>
<name>A0A9P6Q5D7_9FUNG</name>
<evidence type="ECO:0000313" key="2">
    <source>
        <dbReference type="EMBL" id="KAG0259945.1"/>
    </source>
</evidence>
<evidence type="ECO:0000256" key="1">
    <source>
        <dbReference type="SAM" id="MobiDB-lite"/>
    </source>
</evidence>
<evidence type="ECO:0000313" key="3">
    <source>
        <dbReference type="Proteomes" id="UP000807716"/>
    </source>
</evidence>
<sequence>MIAPFTNRVEDELEDMIPYVPLRDVLVVVDDDNDDGNIRRDRSLRQTHRPSHGRGQQQLQDQARKTQEHTLHRSPPPRSPVLPSRRHGGQIKVMVTDTVTVTDTDTVTDTATVKEAATVLTSNHHTATSSSALILRSGILKT</sequence>
<feature type="region of interest" description="Disordered" evidence="1">
    <location>
        <begin position="32"/>
        <end position="89"/>
    </location>
</feature>
<accession>A0A9P6Q5D7</accession>
<feature type="compositionally biased region" description="Basic and acidic residues" evidence="1">
    <location>
        <begin position="62"/>
        <end position="71"/>
    </location>
</feature>